<reference evidence="1" key="1">
    <citation type="submission" date="2022-06" db="EMBL/GenBank/DDBJ databases">
        <title>Uncovering the hologenomic basis of an extraordinary plant invasion.</title>
        <authorList>
            <person name="Bieker V.C."/>
            <person name="Martin M.D."/>
            <person name="Gilbert T."/>
            <person name="Hodgins K."/>
            <person name="Battlay P."/>
            <person name="Petersen B."/>
            <person name="Wilson J."/>
        </authorList>
    </citation>
    <scope>NUCLEOTIDE SEQUENCE</scope>
    <source>
        <strain evidence="1">AA19_3_7</strain>
        <tissue evidence="1">Leaf</tissue>
    </source>
</reference>
<protein>
    <submittedName>
        <fullName evidence="1">Uncharacterized protein</fullName>
    </submittedName>
</protein>
<proteinExistence type="predicted"/>
<evidence type="ECO:0000313" key="2">
    <source>
        <dbReference type="Proteomes" id="UP001206925"/>
    </source>
</evidence>
<name>A0AAD5CM22_AMBAR</name>
<comment type="caution">
    <text evidence="1">The sequence shown here is derived from an EMBL/GenBank/DDBJ whole genome shotgun (WGS) entry which is preliminary data.</text>
</comment>
<dbReference type="EMBL" id="JAMZMK010007553">
    <property type="protein sequence ID" value="KAI7744272.1"/>
    <property type="molecule type" value="Genomic_DNA"/>
</dbReference>
<dbReference type="Proteomes" id="UP001206925">
    <property type="component" value="Unassembled WGS sequence"/>
</dbReference>
<organism evidence="1 2">
    <name type="scientific">Ambrosia artemisiifolia</name>
    <name type="common">Common ragweed</name>
    <dbReference type="NCBI Taxonomy" id="4212"/>
    <lineage>
        <taxon>Eukaryota</taxon>
        <taxon>Viridiplantae</taxon>
        <taxon>Streptophyta</taxon>
        <taxon>Embryophyta</taxon>
        <taxon>Tracheophyta</taxon>
        <taxon>Spermatophyta</taxon>
        <taxon>Magnoliopsida</taxon>
        <taxon>eudicotyledons</taxon>
        <taxon>Gunneridae</taxon>
        <taxon>Pentapetalae</taxon>
        <taxon>asterids</taxon>
        <taxon>campanulids</taxon>
        <taxon>Asterales</taxon>
        <taxon>Asteraceae</taxon>
        <taxon>Asteroideae</taxon>
        <taxon>Heliantheae alliance</taxon>
        <taxon>Heliantheae</taxon>
        <taxon>Ambrosia</taxon>
    </lineage>
</organism>
<sequence>MCWIVRLFRSLNHTSFSGELLLFFIRMAGEFSFIVPSCCRAANLSEDKDERCRREITSAFKVDDEYEDKGYGGV</sequence>
<gene>
    <name evidence="1" type="ORF">M8C21_018107</name>
</gene>
<accession>A0AAD5CM22</accession>
<keyword evidence="2" id="KW-1185">Reference proteome</keyword>
<dbReference type="AlphaFoldDB" id="A0AAD5CM22"/>
<evidence type="ECO:0000313" key="1">
    <source>
        <dbReference type="EMBL" id="KAI7744272.1"/>
    </source>
</evidence>